<dbReference type="EMBL" id="CAFBLP010000012">
    <property type="protein sequence ID" value="CAB4869291.1"/>
    <property type="molecule type" value="Genomic_DNA"/>
</dbReference>
<evidence type="ECO:0000256" key="1">
    <source>
        <dbReference type="SAM" id="MobiDB-lite"/>
    </source>
</evidence>
<feature type="region of interest" description="Disordered" evidence="1">
    <location>
        <begin position="313"/>
        <end position="336"/>
    </location>
</feature>
<gene>
    <name evidence="3" type="ORF">UFOPK3376_00722</name>
</gene>
<dbReference type="Pfam" id="PF13640">
    <property type="entry name" value="2OG-FeII_Oxy_3"/>
    <property type="match status" value="1"/>
</dbReference>
<dbReference type="InterPro" id="IPR044862">
    <property type="entry name" value="Pro_4_hyd_alph_FE2OG_OXY"/>
</dbReference>
<dbReference type="PANTHER" id="PTHR33099">
    <property type="entry name" value="FE2OG DIOXYGENASE DOMAIN-CONTAINING PROTEIN"/>
    <property type="match status" value="1"/>
</dbReference>
<reference evidence="3" key="1">
    <citation type="submission" date="2020-05" db="EMBL/GenBank/DDBJ databases">
        <authorList>
            <person name="Chiriac C."/>
            <person name="Salcher M."/>
            <person name="Ghai R."/>
            <person name="Kavagutti S V."/>
        </authorList>
    </citation>
    <scope>NUCLEOTIDE SEQUENCE</scope>
</reference>
<dbReference type="AlphaFoldDB" id="A0A6J7DG37"/>
<feature type="domain" description="Prolyl 4-hydroxylase alpha subunit Fe(2+) 2OG dioxygenase" evidence="2">
    <location>
        <begin position="125"/>
        <end position="207"/>
    </location>
</feature>
<dbReference type="Gene3D" id="2.60.120.620">
    <property type="entry name" value="q2cbj1_9rhob like domain"/>
    <property type="match status" value="1"/>
</dbReference>
<dbReference type="PANTHER" id="PTHR33099:SF7">
    <property type="entry name" value="MYND-TYPE DOMAIN-CONTAINING PROTEIN"/>
    <property type="match status" value="1"/>
</dbReference>
<proteinExistence type="predicted"/>
<evidence type="ECO:0000259" key="2">
    <source>
        <dbReference type="Pfam" id="PF13640"/>
    </source>
</evidence>
<sequence length="782" mass="87223">MPHSPREELSALLRDLRSDGSFCTRRTAPADNLVIDVKGVGKLRLPVTAAQAKELRLIARPARYGYREQTILDRRVRDTWEIPRSRVRIDNRRWNRTLRPMLDILRDDLGLPPASSLDAQLHSMLLYETGQFFAPHQDSEKNDEMIGTLVVLLPSRSTGGELVVEHRLESVRHQGSASALTFVAFYADTRHEVLPVVLGNRVVVTYNLLLAGDTTATRTDLTSLASTAAELLDRHFTHTPEPRWHGDRQTLEPPDRLVALLDHQYTERGLRWSHLKGGDAARADILRHAAEHANCEMALAQAEIHETRECYDDAPPRRRRRGRSRWGDEPDEAPDSDLTLGEILDSEVTISPTAGEPHGLDSEVSAAELAELTPTVDLAPYDTEYTGYMGNWGNTMDRWYRRAAIVTWPRERAFAIRAKGDPVGALDDLLAFSATDESSPRARADDVATLLRFWPEAARRGDQHRLLPKTLRLSWELGDEDLATRLLRPFAIEAVAPTDATVLVALAEQHGLEWFKRQISSWLDRRQASIASPAPTRASWIECLPNLCTNLGADHHAPGGLGTELARALTSRIGDWLISEVDQAALITTPSRRQTTLGALAAPTLAVLRAAGIVDDSRLRDRIVGTVCDPTLRTTPMHVDVVRASASVPLVERDAIGVTAIAQHCRRALEAELAQPARAHDDWSITEFQPGNGCADCTTLAAFLTDPANRQITWPLATPRRQHIHHRIDEAELPVTYHTTRQGSPHKLVLTKSPDLHLRDTERRRASKRSLDTIQEFLNATE</sequence>
<organism evidence="3">
    <name type="scientific">freshwater metagenome</name>
    <dbReference type="NCBI Taxonomy" id="449393"/>
    <lineage>
        <taxon>unclassified sequences</taxon>
        <taxon>metagenomes</taxon>
        <taxon>ecological metagenomes</taxon>
    </lineage>
</organism>
<accession>A0A6J7DG37</accession>
<evidence type="ECO:0000313" key="3">
    <source>
        <dbReference type="EMBL" id="CAB4869291.1"/>
    </source>
</evidence>
<protein>
    <submittedName>
        <fullName evidence="3">Unannotated protein</fullName>
    </submittedName>
</protein>
<name>A0A6J7DG37_9ZZZZ</name>